<evidence type="ECO:0000313" key="1">
    <source>
        <dbReference type="EMBL" id="MER9287449.1"/>
    </source>
</evidence>
<name>A0ACC6T6B7_9HYPH</name>
<dbReference type="EMBL" id="JAMYRI010000021">
    <property type="protein sequence ID" value="MER9287449.1"/>
    <property type="molecule type" value="Genomic_DNA"/>
</dbReference>
<gene>
    <name evidence="1" type="ORF">NKI81_26485</name>
</gene>
<comment type="caution">
    <text evidence="1">The sequence shown here is derived from an EMBL/GenBank/DDBJ whole genome shotgun (WGS) entry which is preliminary data.</text>
</comment>
<reference evidence="1 2" key="1">
    <citation type="journal article" date="2024" name="Proc. Natl. Acad. Sci. U.S.A.">
        <title>The evolutionary genomics of adaptation to stress in wild rhizobium bacteria.</title>
        <authorList>
            <person name="Kehlet-Delgado H."/>
            <person name="Montoya A.P."/>
            <person name="Jensen K.T."/>
            <person name="Wendlandt C.E."/>
            <person name="Dexheimer C."/>
            <person name="Roberts M."/>
            <person name="Torres Martinez L."/>
            <person name="Friesen M.L."/>
            <person name="Griffitts J.S."/>
            <person name="Porter S.S."/>
        </authorList>
    </citation>
    <scope>NUCLEOTIDE SEQUENCE [LARGE SCALE GENOMIC DNA]</scope>
    <source>
        <strain evidence="1 2">M0468</strain>
    </source>
</reference>
<proteinExistence type="predicted"/>
<dbReference type="Proteomes" id="UP001480082">
    <property type="component" value="Unassembled WGS sequence"/>
</dbReference>
<sequence length="56" mass="6205">MKGAFGALQWTPETFWRSTLTEYTLAIEGFSEANGGGKKDDGPTEREMAALMERYG</sequence>
<protein>
    <submittedName>
        <fullName evidence="1">Phage tail assembly chaperone</fullName>
    </submittedName>
</protein>
<accession>A0ACC6T6B7</accession>
<organism evidence="1 2">
    <name type="scientific">Mesorhizobium australicum</name>
    <dbReference type="NCBI Taxonomy" id="536018"/>
    <lineage>
        <taxon>Bacteria</taxon>
        <taxon>Pseudomonadati</taxon>
        <taxon>Pseudomonadota</taxon>
        <taxon>Alphaproteobacteria</taxon>
        <taxon>Hyphomicrobiales</taxon>
        <taxon>Phyllobacteriaceae</taxon>
        <taxon>Mesorhizobium</taxon>
    </lineage>
</organism>
<evidence type="ECO:0000313" key="2">
    <source>
        <dbReference type="Proteomes" id="UP001480082"/>
    </source>
</evidence>
<keyword evidence="2" id="KW-1185">Reference proteome</keyword>